<organism evidence="1 2">
    <name type="scientific">Escallonia herrerae</name>
    <dbReference type="NCBI Taxonomy" id="1293975"/>
    <lineage>
        <taxon>Eukaryota</taxon>
        <taxon>Viridiplantae</taxon>
        <taxon>Streptophyta</taxon>
        <taxon>Embryophyta</taxon>
        <taxon>Tracheophyta</taxon>
        <taxon>Spermatophyta</taxon>
        <taxon>Magnoliopsida</taxon>
        <taxon>eudicotyledons</taxon>
        <taxon>Gunneridae</taxon>
        <taxon>Pentapetalae</taxon>
        <taxon>asterids</taxon>
        <taxon>campanulids</taxon>
        <taxon>Escalloniales</taxon>
        <taxon>Escalloniaceae</taxon>
        <taxon>Escallonia</taxon>
    </lineage>
</organism>
<dbReference type="EMBL" id="JAVXUP010000969">
    <property type="protein sequence ID" value="KAK3017902.1"/>
    <property type="molecule type" value="Genomic_DNA"/>
</dbReference>
<reference evidence="1" key="1">
    <citation type="submission" date="2022-12" db="EMBL/GenBank/DDBJ databases">
        <title>Draft genome assemblies for two species of Escallonia (Escalloniales).</title>
        <authorList>
            <person name="Chanderbali A."/>
            <person name="Dervinis C."/>
            <person name="Anghel I."/>
            <person name="Soltis D."/>
            <person name="Soltis P."/>
            <person name="Zapata F."/>
        </authorList>
    </citation>
    <scope>NUCLEOTIDE SEQUENCE</scope>
    <source>
        <strain evidence="1">UCBG64.0493</strain>
        <tissue evidence="1">Leaf</tissue>
    </source>
</reference>
<protein>
    <submittedName>
        <fullName evidence="1">Uncharacterized protein</fullName>
    </submittedName>
</protein>
<dbReference type="AlphaFoldDB" id="A0AA88W112"/>
<dbReference type="Proteomes" id="UP001188597">
    <property type="component" value="Unassembled WGS sequence"/>
</dbReference>
<gene>
    <name evidence="1" type="ORF">RJ639_005208</name>
</gene>
<accession>A0AA88W112</accession>
<evidence type="ECO:0000313" key="1">
    <source>
        <dbReference type="EMBL" id="KAK3017902.1"/>
    </source>
</evidence>
<keyword evidence="2" id="KW-1185">Reference proteome</keyword>
<comment type="caution">
    <text evidence="1">The sequence shown here is derived from an EMBL/GenBank/DDBJ whole genome shotgun (WGS) entry which is preliminary data.</text>
</comment>
<sequence>MFSDINMPFAKIVVSTAAFVVASAMWKARVENQTVAKKKVISRDVIFNKAQMLNTDVTSSEKQGYIEIELHEQRIKSADESTDEQSLEIQRSILLECNGFAKESGFPVRTKHIVVHYHRVWEWINSRQIVMHQIHTNDNAADMLTKTVTTEKLKHWLSLIHLLSC</sequence>
<evidence type="ECO:0000313" key="2">
    <source>
        <dbReference type="Proteomes" id="UP001188597"/>
    </source>
</evidence>
<name>A0AA88W112_9ASTE</name>
<proteinExistence type="predicted"/>